<proteinExistence type="predicted"/>
<dbReference type="AlphaFoldDB" id="A0AAW4XZ26"/>
<dbReference type="RefSeq" id="WP_230777442.1">
    <property type="nucleotide sequence ID" value="NZ_JAJNCT010000021.1"/>
</dbReference>
<protein>
    <submittedName>
        <fullName evidence="2">Acyl carrier protein</fullName>
    </submittedName>
</protein>
<gene>
    <name evidence="2" type="ORF">LPW39_16245</name>
</gene>
<comment type="caution">
    <text evidence="2">The sequence shown here is derived from an EMBL/GenBank/DDBJ whole genome shotgun (WGS) entry which is preliminary data.</text>
</comment>
<dbReference type="EMBL" id="JAJNCT010000021">
    <property type="protein sequence ID" value="MCD2166675.1"/>
    <property type="molecule type" value="Genomic_DNA"/>
</dbReference>
<accession>A0AAW4XZ26</accession>
<feature type="domain" description="Carrier" evidence="1">
    <location>
        <begin position="1"/>
        <end position="78"/>
    </location>
</feature>
<dbReference type="Gene3D" id="1.10.1200.10">
    <property type="entry name" value="ACP-like"/>
    <property type="match status" value="1"/>
</dbReference>
<dbReference type="SUPFAM" id="SSF47336">
    <property type="entry name" value="ACP-like"/>
    <property type="match status" value="1"/>
</dbReference>
<evidence type="ECO:0000259" key="1">
    <source>
        <dbReference type="PROSITE" id="PS50075"/>
    </source>
</evidence>
<evidence type="ECO:0000313" key="2">
    <source>
        <dbReference type="EMBL" id="MCD2166675.1"/>
    </source>
</evidence>
<evidence type="ECO:0000313" key="3">
    <source>
        <dbReference type="Proteomes" id="UP001199260"/>
    </source>
</evidence>
<dbReference type="Proteomes" id="UP001199260">
    <property type="component" value="Unassembled WGS sequence"/>
</dbReference>
<reference evidence="2 3" key="1">
    <citation type="submission" date="2021-11" db="EMBL/GenBank/DDBJ databases">
        <title>Genome sequence.</title>
        <authorList>
            <person name="Sun Q."/>
        </authorList>
    </citation>
    <scope>NUCLEOTIDE SEQUENCE [LARGE SCALE GENOMIC DNA]</scope>
    <source>
        <strain evidence="2 3">KCTC 12005</strain>
    </source>
</reference>
<dbReference type="Pfam" id="PF00550">
    <property type="entry name" value="PP-binding"/>
    <property type="match status" value="1"/>
</dbReference>
<keyword evidence="3" id="KW-1185">Reference proteome</keyword>
<dbReference type="InterPro" id="IPR009081">
    <property type="entry name" value="PP-bd_ACP"/>
</dbReference>
<organism evidence="2 3">
    <name type="scientific">Comamonas koreensis</name>
    <dbReference type="NCBI Taxonomy" id="160825"/>
    <lineage>
        <taxon>Bacteria</taxon>
        <taxon>Pseudomonadati</taxon>
        <taxon>Pseudomonadota</taxon>
        <taxon>Betaproteobacteria</taxon>
        <taxon>Burkholderiales</taxon>
        <taxon>Comamonadaceae</taxon>
        <taxon>Comamonas</taxon>
    </lineage>
</organism>
<dbReference type="InterPro" id="IPR036736">
    <property type="entry name" value="ACP-like_sf"/>
</dbReference>
<name>A0AAW4XZ26_9BURK</name>
<sequence length="85" mass="8974">MSHPQLAAIQRIISESLLIPAQSIHLEDPIAGLRNIDSLSFEMIIVAMETESGQAIDPVSLMPVKTVGDLADLLGQLKATPQGGA</sequence>
<dbReference type="PROSITE" id="PS50075">
    <property type="entry name" value="CARRIER"/>
    <property type="match status" value="1"/>
</dbReference>